<dbReference type="EMBL" id="ASRX01000002">
    <property type="protein sequence ID" value="EYF08878.1"/>
    <property type="molecule type" value="Genomic_DNA"/>
</dbReference>
<dbReference type="STRING" id="1192034.CAP_2739"/>
<evidence type="ECO:0000313" key="2">
    <source>
        <dbReference type="EMBL" id="EYF08878.1"/>
    </source>
</evidence>
<sequence length="203" mass="22054">MRLHALGGEMAPPQIMADLRVVLELPARAKEHFWEALGPCLRDPLPPEMEAHLTRFCEAFGVPDADLGNAIRACRFLLREASLRDLSRGAFADDVARLSAGAAGAAGAEELSGLLLAGFEAAKKVVRGEVLAATLADHGKLVESIEWRTDMVSSSSRGDKIQIPVVWLTLGYREGERRDRISLQLTPEAVQSLKRVCERLGSS</sequence>
<reference evidence="2 3" key="1">
    <citation type="submission" date="2013-05" db="EMBL/GenBank/DDBJ databases">
        <title>Genome assembly of Chondromyces apiculatus DSM 436.</title>
        <authorList>
            <person name="Sharma G."/>
            <person name="Khatri I."/>
            <person name="Kaur C."/>
            <person name="Mayilraj S."/>
            <person name="Subramanian S."/>
        </authorList>
    </citation>
    <scope>NUCLEOTIDE SEQUENCE [LARGE SCALE GENOMIC DNA]</scope>
    <source>
        <strain evidence="2 3">DSM 436</strain>
    </source>
</reference>
<dbReference type="Pfam" id="PF07258">
    <property type="entry name" value="COMM_domain"/>
    <property type="match status" value="1"/>
</dbReference>
<keyword evidence="3" id="KW-1185">Reference proteome</keyword>
<dbReference type="AlphaFoldDB" id="A0A017THX1"/>
<proteinExistence type="predicted"/>
<comment type="caution">
    <text evidence="2">The sequence shown here is derived from an EMBL/GenBank/DDBJ whole genome shotgun (WGS) entry which is preliminary data.</text>
</comment>
<evidence type="ECO:0000313" key="3">
    <source>
        <dbReference type="Proteomes" id="UP000019678"/>
    </source>
</evidence>
<accession>A0A017THX1</accession>
<gene>
    <name evidence="2" type="ORF">CAP_2739</name>
</gene>
<dbReference type="InterPro" id="IPR017920">
    <property type="entry name" value="COMM"/>
</dbReference>
<evidence type="ECO:0000259" key="1">
    <source>
        <dbReference type="PROSITE" id="PS51269"/>
    </source>
</evidence>
<protein>
    <recommendedName>
        <fullName evidence="1">COMM domain-containing protein</fullName>
    </recommendedName>
</protein>
<organism evidence="2 3">
    <name type="scientific">Chondromyces apiculatus DSM 436</name>
    <dbReference type="NCBI Taxonomy" id="1192034"/>
    <lineage>
        <taxon>Bacteria</taxon>
        <taxon>Pseudomonadati</taxon>
        <taxon>Myxococcota</taxon>
        <taxon>Polyangia</taxon>
        <taxon>Polyangiales</taxon>
        <taxon>Polyangiaceae</taxon>
        <taxon>Chondromyces</taxon>
    </lineage>
</organism>
<dbReference type="PROSITE" id="PS51269">
    <property type="entry name" value="COMM"/>
    <property type="match status" value="1"/>
</dbReference>
<dbReference type="Proteomes" id="UP000019678">
    <property type="component" value="Unassembled WGS sequence"/>
</dbReference>
<feature type="domain" description="COMM" evidence="1">
    <location>
        <begin position="141"/>
        <end position="203"/>
    </location>
</feature>
<name>A0A017THX1_9BACT</name>